<proteinExistence type="predicted"/>
<dbReference type="SUPFAM" id="SSF55681">
    <property type="entry name" value="Class II aaRS and biotin synthetases"/>
    <property type="match status" value="1"/>
</dbReference>
<dbReference type="CDD" id="cd16443">
    <property type="entry name" value="LplA"/>
    <property type="match status" value="1"/>
</dbReference>
<dbReference type="EMBL" id="LAZR01006501">
    <property type="protein sequence ID" value="KKM91681.1"/>
    <property type="molecule type" value="Genomic_DNA"/>
</dbReference>
<evidence type="ECO:0000313" key="2">
    <source>
        <dbReference type="EMBL" id="KKM91681.1"/>
    </source>
</evidence>
<reference evidence="2" key="1">
    <citation type="journal article" date="2015" name="Nature">
        <title>Complex archaea that bridge the gap between prokaryotes and eukaryotes.</title>
        <authorList>
            <person name="Spang A."/>
            <person name="Saw J.H."/>
            <person name="Jorgensen S.L."/>
            <person name="Zaremba-Niedzwiedzka K."/>
            <person name="Martijn J."/>
            <person name="Lind A.E."/>
            <person name="van Eijk R."/>
            <person name="Schleper C."/>
            <person name="Guy L."/>
            <person name="Ettema T.J."/>
        </authorList>
    </citation>
    <scope>NUCLEOTIDE SEQUENCE</scope>
</reference>
<dbReference type="PANTHER" id="PTHR43679:SF2">
    <property type="entry name" value="OCTANOYL-[GCVH]:PROTEIN N-OCTANOYLTRANSFERASE"/>
    <property type="match status" value="1"/>
</dbReference>
<feature type="domain" description="BPL/LPL catalytic" evidence="1">
    <location>
        <begin position="39"/>
        <end position="240"/>
    </location>
</feature>
<name>A0A0F9LX19_9ZZZZ</name>
<comment type="caution">
    <text evidence="2">The sequence shown here is derived from an EMBL/GenBank/DDBJ whole genome shotgun (WGS) entry which is preliminary data.</text>
</comment>
<dbReference type="PROSITE" id="PS51733">
    <property type="entry name" value="BPL_LPL_CATALYTIC"/>
    <property type="match status" value="1"/>
</dbReference>
<organism evidence="2">
    <name type="scientific">marine sediment metagenome</name>
    <dbReference type="NCBI Taxonomy" id="412755"/>
    <lineage>
        <taxon>unclassified sequences</taxon>
        <taxon>metagenomes</taxon>
        <taxon>ecological metagenomes</taxon>
    </lineage>
</organism>
<dbReference type="PANTHER" id="PTHR43679">
    <property type="entry name" value="OCTANOYLTRANSFERASE LIPM-RELATED"/>
    <property type="match status" value="1"/>
</dbReference>
<accession>A0A0F9LX19</accession>
<sequence length="279" mass="31977">MNKPNENNGKEWNFIADKKSLRGSFNMAVDDFLFRSLSSKPQTYLRFYRWERPTVSLGYSQDIRKVVDVEYCQKQGIDIIRRMTGGKLVLHHKEVTYSLCSSDTETFTSTLTDSYRLISQALMRGIEKMSLRPYLADAPPNSYVRGNLPCFSFPARNEIEVEGKKLVGSAQKRAGSKFIQHGSIPLEEDEGYLEHVSFLTKEDSKGRMISLSQALGEKVSFDWAAECLSSGISEFFKINFRPKVFDAEEKEAISKIQKERYTNKDWTYGVRPDPTNQRG</sequence>
<dbReference type="InterPro" id="IPR050664">
    <property type="entry name" value="Octanoyltrans_LipM/LipL"/>
</dbReference>
<protein>
    <recommendedName>
        <fullName evidence="1">BPL/LPL catalytic domain-containing protein</fullName>
    </recommendedName>
</protein>
<dbReference type="InterPro" id="IPR045864">
    <property type="entry name" value="aa-tRNA-synth_II/BPL/LPL"/>
</dbReference>
<evidence type="ECO:0000259" key="1">
    <source>
        <dbReference type="PROSITE" id="PS51733"/>
    </source>
</evidence>
<dbReference type="InterPro" id="IPR004143">
    <property type="entry name" value="BPL_LPL_catalytic"/>
</dbReference>
<dbReference type="Gene3D" id="3.30.930.10">
    <property type="entry name" value="Bira Bifunctional Protein, Domain 2"/>
    <property type="match status" value="1"/>
</dbReference>
<dbReference type="AlphaFoldDB" id="A0A0F9LX19"/>
<gene>
    <name evidence="2" type="ORF">LCGC14_1226120</name>
</gene>
<dbReference type="Pfam" id="PF21948">
    <property type="entry name" value="LplA-B_cat"/>
    <property type="match status" value="1"/>
</dbReference>